<dbReference type="InterPro" id="IPR013783">
    <property type="entry name" value="Ig-like_fold"/>
</dbReference>
<dbReference type="NCBIfam" id="NF012196">
    <property type="entry name" value="Ig_like_ice"/>
    <property type="match status" value="2"/>
</dbReference>
<organism evidence="2 3">
    <name type="scientific">Marinomonas profundimaris</name>
    <dbReference type="NCBI Taxonomy" id="1208321"/>
    <lineage>
        <taxon>Bacteria</taxon>
        <taxon>Pseudomonadati</taxon>
        <taxon>Pseudomonadota</taxon>
        <taxon>Gammaproteobacteria</taxon>
        <taxon>Oceanospirillales</taxon>
        <taxon>Oceanospirillaceae</taxon>
        <taxon>Marinomonas</taxon>
    </lineage>
</organism>
<evidence type="ECO:0000313" key="3">
    <source>
        <dbReference type="Proteomes" id="UP000018857"/>
    </source>
</evidence>
<sequence>MSDNQTPFATLGSPIGFITKISGSVTVQSIDGQERIVKIGDPIFFGETVVTGNGATVTIAFNDGTEVVIGGDSVVEMTDEIYNTGDSEDLVADSSTEIDALQSAILAGDDPTLVQDAPAAGEEQVEASRVDVSIARNDDASLPTFGSDTESSLPSYGYDTDSGNSAVNTARTISASSSSNGTTVVNAVAGTVSINSITSDNVINSTEAAGTVTVSGTAIGGDIASGDPVVLVINGVTYRTVVGAAGTWTVGVSGSDLAADTEFDVVVSSSNSNGSTVESVGSSIHTVDLEISGRMSISDVTSDDIVSAAEAQTNIAITGIVSGDVKNGDVVTLTVNGKEYTGTVTNRMFSIDVAGSDLAQDPDRRIDATITLTDGAGNTLIVTANSNYQVDITAAGAPGVTIDEDVNDNGYISATELDGDVNVTISLTGTNAVEGDTLTVNGTAIVLTEAQIEAGKVETTVAAPAEGATLTVDATITDAAGNESEKGSDSAKLDTTADADST</sequence>
<dbReference type="eggNOG" id="COG4932">
    <property type="taxonomic scope" value="Bacteria"/>
</dbReference>
<feature type="region of interest" description="Disordered" evidence="1">
    <location>
        <begin position="141"/>
        <end position="160"/>
    </location>
</feature>
<proteinExistence type="predicted"/>
<dbReference type="STRING" id="1208321.D104_03635"/>
<feature type="non-terminal residue" evidence="2">
    <location>
        <position position="502"/>
    </location>
</feature>
<dbReference type="InterPro" id="IPR049826">
    <property type="entry name" value="Ig-like_ice"/>
</dbReference>
<dbReference type="AlphaFoldDB" id="W1RXQ3"/>
<dbReference type="InterPro" id="IPR018247">
    <property type="entry name" value="EF_Hand_1_Ca_BS"/>
</dbReference>
<dbReference type="NCBIfam" id="NF033682">
    <property type="entry name" value="retention_LapA"/>
    <property type="match status" value="1"/>
</dbReference>
<dbReference type="NCBIfam" id="NF033510">
    <property type="entry name" value="Ca_tandemer"/>
    <property type="match status" value="2"/>
</dbReference>
<dbReference type="RefSeq" id="WP_024022935.1">
    <property type="nucleotide sequence ID" value="NZ_AYOZ01000003.1"/>
</dbReference>
<dbReference type="Proteomes" id="UP000018857">
    <property type="component" value="Unassembled WGS sequence"/>
</dbReference>
<protein>
    <recommendedName>
        <fullName evidence="4">Bacterial Ig-like domain-containing protein</fullName>
    </recommendedName>
</protein>
<reference evidence="2 3" key="1">
    <citation type="journal article" date="2014" name="Genome Announc.">
        <title>Draft Genome Sequence of Marinomonas sp. Strain D104, a Polycyclic Aromatic Hydrocarbon-Degrading Bacterium from the Deep-Sea Sediment of the Arctic Ocean.</title>
        <authorList>
            <person name="Dong C."/>
            <person name="Bai X."/>
            <person name="Lai Q."/>
            <person name="Xie Y."/>
            <person name="Chen X."/>
            <person name="Shao Z."/>
        </authorList>
    </citation>
    <scope>NUCLEOTIDE SEQUENCE [LARGE SCALE GENOMIC DNA]</scope>
    <source>
        <strain evidence="2 3">D104</strain>
    </source>
</reference>
<gene>
    <name evidence="2" type="ORF">D104_03635</name>
</gene>
<keyword evidence="3" id="KW-1185">Reference proteome</keyword>
<feature type="compositionally biased region" description="Basic and acidic residues" evidence="1">
    <location>
        <begin position="483"/>
        <end position="492"/>
    </location>
</feature>
<comment type="caution">
    <text evidence="2">The sequence shown here is derived from an EMBL/GenBank/DDBJ whole genome shotgun (WGS) entry which is preliminary data.</text>
</comment>
<dbReference type="InterPro" id="IPR047777">
    <property type="entry name" value="LapA-like_RM"/>
</dbReference>
<dbReference type="EMBL" id="AYOZ01000003">
    <property type="protein sequence ID" value="ETI61996.1"/>
    <property type="molecule type" value="Genomic_DNA"/>
</dbReference>
<evidence type="ECO:0000313" key="2">
    <source>
        <dbReference type="EMBL" id="ETI61996.1"/>
    </source>
</evidence>
<name>W1RXQ3_9GAMM</name>
<feature type="compositionally biased region" description="Polar residues" evidence="1">
    <location>
        <begin position="144"/>
        <end position="154"/>
    </location>
</feature>
<accession>W1RXQ3</accession>
<dbReference type="PROSITE" id="PS00018">
    <property type="entry name" value="EF_HAND_1"/>
    <property type="match status" value="1"/>
</dbReference>
<feature type="region of interest" description="Disordered" evidence="1">
    <location>
        <begin position="479"/>
        <end position="502"/>
    </location>
</feature>
<dbReference type="OrthoDB" id="6106816at2"/>
<evidence type="ECO:0000256" key="1">
    <source>
        <dbReference type="SAM" id="MobiDB-lite"/>
    </source>
</evidence>
<dbReference type="Gene3D" id="2.60.40.10">
    <property type="entry name" value="Immunoglobulins"/>
    <property type="match status" value="3"/>
</dbReference>
<evidence type="ECO:0008006" key="4">
    <source>
        <dbReference type="Google" id="ProtNLM"/>
    </source>
</evidence>